<reference evidence="1" key="1">
    <citation type="submission" date="2020-09" db="EMBL/GenBank/DDBJ databases">
        <title>Genome sequence of Vibrio parahaemolyticus isolates.</title>
        <authorList>
            <person name="Hammerl J.A."/>
            <person name="Strauch E."/>
        </authorList>
    </citation>
    <scope>NUCLEOTIDE SEQUENCE</scope>
    <source>
        <strain evidence="1">17-VB00146</strain>
    </source>
</reference>
<dbReference type="AlphaFoldDB" id="A0A9Q3YJK4"/>
<name>A0A9Q3YJK4_VIBPH</name>
<accession>A0A9Q3YJK4</accession>
<organism evidence="1 2">
    <name type="scientific">Vibrio parahaemolyticus</name>
    <dbReference type="NCBI Taxonomy" id="670"/>
    <lineage>
        <taxon>Bacteria</taxon>
        <taxon>Pseudomonadati</taxon>
        <taxon>Pseudomonadota</taxon>
        <taxon>Gammaproteobacteria</taxon>
        <taxon>Vibrionales</taxon>
        <taxon>Vibrionaceae</taxon>
        <taxon>Vibrio</taxon>
    </lineage>
</organism>
<protein>
    <submittedName>
        <fullName evidence="1">Uncharacterized protein</fullName>
    </submittedName>
</protein>
<dbReference type="Proteomes" id="UP000726777">
    <property type="component" value="Unassembled WGS sequence"/>
</dbReference>
<evidence type="ECO:0000313" key="2">
    <source>
        <dbReference type="Proteomes" id="UP000726777"/>
    </source>
</evidence>
<evidence type="ECO:0000313" key="1">
    <source>
        <dbReference type="EMBL" id="MCC3807521.1"/>
    </source>
</evidence>
<gene>
    <name evidence="1" type="ORF">IB292_21105</name>
</gene>
<dbReference type="RefSeq" id="WP_228085869.1">
    <property type="nucleotide sequence ID" value="NZ_JACVHL010000027.1"/>
</dbReference>
<dbReference type="EMBL" id="JACVHL010000027">
    <property type="protein sequence ID" value="MCC3807521.1"/>
    <property type="molecule type" value="Genomic_DNA"/>
</dbReference>
<comment type="caution">
    <text evidence="1">The sequence shown here is derived from an EMBL/GenBank/DDBJ whole genome shotgun (WGS) entry which is preliminary data.</text>
</comment>
<sequence>MQSNMLNFITDTPSSDTKRLLLQQKHETLVFKNLSGQQLARFIAPKQGWTAWDLWQVRQQLPPHWFTQGAKAYLGEALIGSTAIKDVL</sequence>
<proteinExistence type="predicted"/>